<accession>A0A2G5B5I0</accession>
<evidence type="ECO:0000313" key="2">
    <source>
        <dbReference type="Proteomes" id="UP000242474"/>
    </source>
</evidence>
<sequence length="556" mass="64027">MAQIDDFPYYILNSILYTAATSDIIGGVDIDKWKQLLPLLGVCRRWSKIALPFVYQYAIARCNDASNQNFFDTDKPFNNNNIMTKCIWTSNIECIVQRKAFHYVKSIYVTITSDCDWLLLCKELATILDLGNIDWSGVQKLSLHKYWNAAVTETEYNTSCTLDKSLAADIACLFVRNIPNVIALNINVYPFKDQLKMFVEVLANAYTNQLQILTCYNSIHIVEPSFGSFLTRLEISLDTKNAQLLPYIYPKSLQFLILSNVPTTFSWQFFSAKVGDREIIFESLIQLYLIFVHSPSLVENTATQTSIYTTGYYQLIMPKIKRISIYNCPINNDILFANFDSPYLQDFIINGEFQVAEQVENLEFYASRRFQLDIPLIKNVEKERFYTLTNNLFGGTRRAQDAGLSINCTAFEIDDKRIKWDNLGGLNISSSVSYSHLSKLISRLPSLHYLTICDLAFSNREVDMLYQNMNKLANQPVVALHTNIERLQVGSDFDVYSIDMVMAKLMYLVLRIHSLTTLLLDRALHARAREFIDQCKTRFPHLANITVKAEKVYWLF</sequence>
<dbReference type="OrthoDB" id="5557164at2759"/>
<dbReference type="AlphaFoldDB" id="A0A2G5B5I0"/>
<protein>
    <recommendedName>
        <fullName evidence="3">F-box domain-containing protein</fullName>
    </recommendedName>
</protein>
<dbReference type="Proteomes" id="UP000242474">
    <property type="component" value="Unassembled WGS sequence"/>
</dbReference>
<evidence type="ECO:0008006" key="3">
    <source>
        <dbReference type="Google" id="ProtNLM"/>
    </source>
</evidence>
<gene>
    <name evidence="1" type="ORF">COEREDRAFT_99062</name>
</gene>
<proteinExistence type="predicted"/>
<name>A0A2G5B5I0_COERN</name>
<reference evidence="1 2" key="1">
    <citation type="journal article" date="2015" name="Genome Biol. Evol.">
        <title>Phylogenomic analyses indicate that early fungi evolved digesting cell walls of algal ancestors of land plants.</title>
        <authorList>
            <person name="Chang Y."/>
            <person name="Wang S."/>
            <person name="Sekimoto S."/>
            <person name="Aerts A.L."/>
            <person name="Choi C."/>
            <person name="Clum A."/>
            <person name="LaButti K.M."/>
            <person name="Lindquist E.A."/>
            <person name="Yee Ngan C."/>
            <person name="Ohm R.A."/>
            <person name="Salamov A.A."/>
            <person name="Grigoriev I.V."/>
            <person name="Spatafora J.W."/>
            <person name="Berbee M.L."/>
        </authorList>
    </citation>
    <scope>NUCLEOTIDE SEQUENCE [LARGE SCALE GENOMIC DNA]</scope>
    <source>
        <strain evidence="1 2">NRRL 1564</strain>
    </source>
</reference>
<dbReference type="EMBL" id="KZ303520">
    <property type="protein sequence ID" value="PIA14266.1"/>
    <property type="molecule type" value="Genomic_DNA"/>
</dbReference>
<organism evidence="1 2">
    <name type="scientific">Coemansia reversa (strain ATCC 12441 / NRRL 1564)</name>
    <dbReference type="NCBI Taxonomy" id="763665"/>
    <lineage>
        <taxon>Eukaryota</taxon>
        <taxon>Fungi</taxon>
        <taxon>Fungi incertae sedis</taxon>
        <taxon>Zoopagomycota</taxon>
        <taxon>Kickxellomycotina</taxon>
        <taxon>Kickxellomycetes</taxon>
        <taxon>Kickxellales</taxon>
        <taxon>Kickxellaceae</taxon>
        <taxon>Coemansia</taxon>
    </lineage>
</organism>
<evidence type="ECO:0000313" key="1">
    <source>
        <dbReference type="EMBL" id="PIA14266.1"/>
    </source>
</evidence>
<keyword evidence="2" id="KW-1185">Reference proteome</keyword>